<reference evidence="7 8" key="1">
    <citation type="journal article" date="2024" name="Proc. Natl. Acad. Sci. U.S.A.">
        <title>The genetic regulatory architecture and epigenomic basis for age-related changes in rattlesnake venom.</title>
        <authorList>
            <person name="Hogan M.P."/>
            <person name="Holding M.L."/>
            <person name="Nystrom G.S."/>
            <person name="Colston T.J."/>
            <person name="Bartlett D.A."/>
            <person name="Mason A.J."/>
            <person name="Ellsworth S.A."/>
            <person name="Rautsaw R.M."/>
            <person name="Lawrence K.C."/>
            <person name="Strickland J.L."/>
            <person name="He B."/>
            <person name="Fraser P."/>
            <person name="Margres M.J."/>
            <person name="Gilbert D.M."/>
            <person name="Gibbs H.L."/>
            <person name="Parkinson C.L."/>
            <person name="Rokyta D.R."/>
        </authorList>
    </citation>
    <scope>NUCLEOTIDE SEQUENCE [LARGE SCALE GENOMIC DNA]</scope>
    <source>
        <strain evidence="7">DRR0105</strain>
    </source>
</reference>
<dbReference type="Proteomes" id="UP001474421">
    <property type="component" value="Unassembled WGS sequence"/>
</dbReference>
<gene>
    <name evidence="7" type="ORF">NXF25_002838</name>
</gene>
<sequence length="469" mass="51525">MLTEKEDGCRYSAFCPSSDAVSRDVGEPIKGVGLKACEVIFLRGSESLSPNMEDIVGKYVSQKISKTRWRPVSATALQSPEIFATGSWDNEENKISVWSVGDFSGLALNGEYHGEPHLLCDIQHSGDVMDMQFLDQERIVAASSTGSVTIFRHHQNNQTLSINQKWEQAHYYDHSWGSASCTGIICNSPEIFSIGEDGRINMFTTDHKEAVRTIDNADSSTLQAVTRLRTTEILTVNSIGQLKIWDFRQQGNEPSQIFSMTGERVPLHCVDRHPNQQHIVATGSQDGMLSIWDVRQGSMPVSLLNAHEAELWEVHFHPSNPDHLFTCSEDGSLWHWDASSDVTERKSFLHTGGRNTSFLPHSTANQLAPTTMSTNGQSLQPSSPTDEKTLQSAPGFPIPGMGGGREGGGGGKRTSRRNTQRKSGKGFISGNLGRQTHRQNGGPELNPPKRGIEIEGGGDEEPEPFTPNV</sequence>
<dbReference type="InterPro" id="IPR015943">
    <property type="entry name" value="WD40/YVTN_repeat-like_dom_sf"/>
</dbReference>
<feature type="compositionally biased region" description="Polar residues" evidence="6">
    <location>
        <begin position="353"/>
        <end position="384"/>
    </location>
</feature>
<evidence type="ECO:0000256" key="4">
    <source>
        <dbReference type="ARBA" id="ARBA00023242"/>
    </source>
</evidence>
<dbReference type="PANTHER" id="PTHR22652:SF0">
    <property type="entry name" value="NUCLEOPORIN NUP43"/>
    <property type="match status" value="1"/>
</dbReference>
<dbReference type="PANTHER" id="PTHR22652">
    <property type="entry name" value="NUCLEOPORIN NUP43"/>
    <property type="match status" value="1"/>
</dbReference>
<dbReference type="InterPro" id="IPR019775">
    <property type="entry name" value="WD40_repeat_CS"/>
</dbReference>
<name>A0AAW1CDC6_CROAD</name>
<evidence type="ECO:0000256" key="1">
    <source>
        <dbReference type="ARBA" id="ARBA00004123"/>
    </source>
</evidence>
<dbReference type="Gene3D" id="2.130.10.10">
    <property type="entry name" value="YVTN repeat-like/Quinoprotein amine dehydrogenase"/>
    <property type="match status" value="1"/>
</dbReference>
<feature type="repeat" description="WD" evidence="5">
    <location>
        <begin position="260"/>
        <end position="302"/>
    </location>
</feature>
<dbReference type="PROSITE" id="PS00678">
    <property type="entry name" value="WD_REPEATS_1"/>
    <property type="match status" value="1"/>
</dbReference>
<dbReference type="SMART" id="SM00320">
    <property type="entry name" value="WD40"/>
    <property type="match status" value="5"/>
</dbReference>
<comment type="caution">
    <text evidence="7">The sequence shown here is derived from an EMBL/GenBank/DDBJ whole genome shotgun (WGS) entry which is preliminary data.</text>
</comment>
<dbReference type="EMBL" id="JAOTOJ010000001">
    <property type="protein sequence ID" value="KAK9411663.1"/>
    <property type="molecule type" value="Genomic_DNA"/>
</dbReference>
<dbReference type="GO" id="GO:0031080">
    <property type="term" value="C:nuclear pore outer ring"/>
    <property type="evidence" value="ECO:0007669"/>
    <property type="project" value="TreeGrafter"/>
</dbReference>
<dbReference type="FunFam" id="2.130.10.10:FF:000249">
    <property type="entry name" value="nucleoporin Nup43"/>
    <property type="match status" value="1"/>
</dbReference>
<protein>
    <submittedName>
        <fullName evidence="7">Nucleoporin Nup43</fullName>
    </submittedName>
</protein>
<keyword evidence="8" id="KW-1185">Reference proteome</keyword>
<keyword evidence="4" id="KW-0539">Nucleus</keyword>
<feature type="compositionally biased region" description="Basic residues" evidence="6">
    <location>
        <begin position="413"/>
        <end position="424"/>
    </location>
</feature>
<evidence type="ECO:0000313" key="7">
    <source>
        <dbReference type="EMBL" id="KAK9411663.1"/>
    </source>
</evidence>
<organism evidence="7 8">
    <name type="scientific">Crotalus adamanteus</name>
    <name type="common">Eastern diamondback rattlesnake</name>
    <dbReference type="NCBI Taxonomy" id="8729"/>
    <lineage>
        <taxon>Eukaryota</taxon>
        <taxon>Metazoa</taxon>
        <taxon>Chordata</taxon>
        <taxon>Craniata</taxon>
        <taxon>Vertebrata</taxon>
        <taxon>Euteleostomi</taxon>
        <taxon>Lepidosauria</taxon>
        <taxon>Squamata</taxon>
        <taxon>Bifurcata</taxon>
        <taxon>Unidentata</taxon>
        <taxon>Episquamata</taxon>
        <taxon>Toxicofera</taxon>
        <taxon>Serpentes</taxon>
        <taxon>Colubroidea</taxon>
        <taxon>Viperidae</taxon>
        <taxon>Crotalinae</taxon>
        <taxon>Crotalus</taxon>
    </lineage>
</organism>
<evidence type="ECO:0000256" key="2">
    <source>
        <dbReference type="ARBA" id="ARBA00022574"/>
    </source>
</evidence>
<evidence type="ECO:0000256" key="3">
    <source>
        <dbReference type="ARBA" id="ARBA00022737"/>
    </source>
</evidence>
<accession>A0AAW1CDC6</accession>
<evidence type="ECO:0000313" key="8">
    <source>
        <dbReference type="Proteomes" id="UP001474421"/>
    </source>
</evidence>
<feature type="region of interest" description="Disordered" evidence="6">
    <location>
        <begin position="351"/>
        <end position="469"/>
    </location>
</feature>
<feature type="compositionally biased region" description="Gly residues" evidence="6">
    <location>
        <begin position="400"/>
        <end position="412"/>
    </location>
</feature>
<dbReference type="InterPro" id="IPR001680">
    <property type="entry name" value="WD40_rpt"/>
</dbReference>
<keyword evidence="3" id="KW-0677">Repeat</keyword>
<dbReference type="InterPro" id="IPR036322">
    <property type="entry name" value="WD40_repeat_dom_sf"/>
</dbReference>
<dbReference type="Pfam" id="PF00400">
    <property type="entry name" value="WD40"/>
    <property type="match status" value="2"/>
</dbReference>
<dbReference type="AlphaFoldDB" id="A0AAW1CDC6"/>
<comment type="subcellular location">
    <subcellularLocation>
        <location evidence="1">Nucleus</location>
    </subcellularLocation>
</comment>
<dbReference type="PROSITE" id="PS50082">
    <property type="entry name" value="WD_REPEATS_2"/>
    <property type="match status" value="2"/>
</dbReference>
<feature type="repeat" description="WD" evidence="5">
    <location>
        <begin position="304"/>
        <end position="346"/>
    </location>
</feature>
<keyword evidence="2 5" id="KW-0853">WD repeat</keyword>
<proteinExistence type="predicted"/>
<evidence type="ECO:0000256" key="5">
    <source>
        <dbReference type="PROSITE-ProRule" id="PRU00221"/>
    </source>
</evidence>
<dbReference type="SUPFAM" id="SSF50978">
    <property type="entry name" value="WD40 repeat-like"/>
    <property type="match status" value="1"/>
</dbReference>
<evidence type="ECO:0000256" key="6">
    <source>
        <dbReference type="SAM" id="MobiDB-lite"/>
    </source>
</evidence>